<feature type="region of interest" description="Disordered" evidence="7">
    <location>
        <begin position="924"/>
        <end position="946"/>
    </location>
</feature>
<dbReference type="GO" id="GO:0000155">
    <property type="term" value="F:phosphorelay sensor kinase activity"/>
    <property type="evidence" value="ECO:0007669"/>
    <property type="project" value="InterPro"/>
</dbReference>
<dbReference type="GO" id="GO:0009927">
    <property type="term" value="F:histidine phosphotransfer kinase activity"/>
    <property type="evidence" value="ECO:0007669"/>
    <property type="project" value="TreeGrafter"/>
</dbReference>
<reference evidence="10" key="1">
    <citation type="submission" date="2021-07" db="EMBL/GenBank/DDBJ databases">
        <title>Draft genome of Mortierella alpina, strain LL118, isolated from an aspen leaf litter sample.</title>
        <authorList>
            <person name="Yang S."/>
            <person name="Vinatzer B.A."/>
        </authorList>
    </citation>
    <scope>NUCLEOTIDE SEQUENCE</scope>
    <source>
        <strain evidence="10">LL118</strain>
    </source>
</reference>
<evidence type="ECO:0000256" key="5">
    <source>
        <dbReference type="ARBA" id="ARBA00022777"/>
    </source>
</evidence>
<feature type="modified residue" description="4-aspartylphosphate" evidence="6">
    <location>
        <position position="1494"/>
    </location>
</feature>
<dbReference type="PROSITE" id="PS50109">
    <property type="entry name" value="HIS_KIN"/>
    <property type="match status" value="1"/>
</dbReference>
<feature type="region of interest" description="Disordered" evidence="7">
    <location>
        <begin position="94"/>
        <end position="113"/>
    </location>
</feature>
<dbReference type="SMART" id="SM00387">
    <property type="entry name" value="HATPase_c"/>
    <property type="match status" value="1"/>
</dbReference>
<dbReference type="InterPro" id="IPR004358">
    <property type="entry name" value="Sig_transdc_His_kin-like_C"/>
</dbReference>
<feature type="compositionally biased region" description="Polar residues" evidence="7">
    <location>
        <begin position="1337"/>
        <end position="1352"/>
    </location>
</feature>
<feature type="region of interest" description="Disordered" evidence="7">
    <location>
        <begin position="379"/>
        <end position="403"/>
    </location>
</feature>
<dbReference type="CDD" id="cd00082">
    <property type="entry name" value="HisKA"/>
    <property type="match status" value="1"/>
</dbReference>
<feature type="compositionally biased region" description="Polar residues" evidence="7">
    <location>
        <begin position="924"/>
        <end position="935"/>
    </location>
</feature>
<dbReference type="Gene3D" id="3.30.565.10">
    <property type="entry name" value="Histidine kinase-like ATPase, C-terminal domain"/>
    <property type="match status" value="1"/>
</dbReference>
<evidence type="ECO:0000256" key="6">
    <source>
        <dbReference type="PROSITE-ProRule" id="PRU00169"/>
    </source>
</evidence>
<keyword evidence="5" id="KW-0418">Kinase</keyword>
<feature type="region of interest" description="Disordered" evidence="7">
    <location>
        <begin position="890"/>
        <end position="910"/>
    </location>
</feature>
<dbReference type="Gene3D" id="1.10.287.130">
    <property type="match status" value="1"/>
</dbReference>
<evidence type="ECO:0000256" key="7">
    <source>
        <dbReference type="SAM" id="MobiDB-lite"/>
    </source>
</evidence>
<evidence type="ECO:0000313" key="10">
    <source>
        <dbReference type="EMBL" id="KAG9326118.1"/>
    </source>
</evidence>
<dbReference type="SUPFAM" id="SSF55874">
    <property type="entry name" value="ATPase domain of HSP90 chaperone/DNA topoisomerase II/histidine kinase"/>
    <property type="match status" value="1"/>
</dbReference>
<dbReference type="Pfam" id="PF00072">
    <property type="entry name" value="Response_reg"/>
    <property type="match status" value="1"/>
</dbReference>
<dbReference type="Pfam" id="PF02518">
    <property type="entry name" value="HATPase_c"/>
    <property type="match status" value="1"/>
</dbReference>
<accession>A0A9P8A8A3</accession>
<sequence length="1623" mass="176961">MVKQQCLTAHCAFSRSNKSAHKRRSEVPGKQCVVDTNPDSYDGCACLGLDYISVAGNNCNSQESGRTSTLSSDTTVGLAERLSAFTLSMRGKSSFSSGHLSPPCSSESSVSTPNANEARADLALGQTFTLPCQAMGRANDYKSWDEFLNDYRHGQFPGDKVVSRPRVDSAYPPLPAYAGSVYAPQYLAPPITTEEELRLRALYSFRILETGTDASFQRIARLVATVLAVEGCMISLVDYDRISVKAHHQADILECSREESFSGHAILRPANDPLVVLDASQDWRFKNLPIVLGTPRVRFYAGAPLTTASGFNIGSLCVVDTKPRQAFSEKNKTLLVDFATIVMREMELWNDQVELCTRTRMMRDITFWVRGRLGMADNESAASSTTSSPPQSVGSKFGTVGSSTCNPDDTASAPCYEAIPATSPDAAPVLTGSMSNDPVILPFNTSPPDPALPTPNGSPTFQSSKLAAISETDEPLKQRIGPKDSLHDEAFPSACSMIRMTLNVDAVYLVQVESNQSFIPLSGSDVVWNYLGPGSARRAPVGTARDDNDDHMQTSPDLVLSCLASSQNMQEPSARSIFDQVTKQARREGNSWICTDEGCRPHRLGDVLSSAVEPEWGRDLPVIKEMVGYVRQEHQAPQGTSGPLYTCCKSESDWFNPSSDTTNATHKDTMRRSHLCHTFQDTLSALSAGATSPYKSCVVMPVHGAPASDMSPKDDSEPWAYFVVLSSSRTKQFTLHERIYLKNFGSCLITEVLKRRVEAADRAKGVFIKSISHELRTPLHIILGILELLNANLEGNLSDHQLSMIASAEASGKGLIDTINNIIDLADLDPDNDTENRRSDKGKGSLADLYTQVSEVDIRVLCEQVAGAMAKDCIDKNLVVLPSWAKPSLGSSSLNSNATSFSPNSISSTSISSTAQTWSYSANRSSMEESAQGTASSSDSSSGLSSSMFRSEQKASLELLVAMDEPERDPDQEAAHWNFLLNVSVIKRILIQLLENALKFTTTGFVEISAVSPPLAMLPLKPPQPDARPILFTVRDTGRGISPEFVQAHLFQRFSQEDPLQAGTGLGLALVKLLVESLGGWLEIWSEGIEGKGCVVRVLIWATPCTNTSKSLKDEAGPWQEKSCRFYAGEPTVSTDRLWTIMGERMLGQDLNMNVQRGNEQDVSPEDMVKDLSDQSPCDLLVFNDDLARLKAYLSHWSDQQAAITSGSENERTSFPIPLLMLTSILNEKRALDLVEAYRSAWEASNKQGQPATVVIMPKPIGPIKLMNYIHQCFAPQDGTSDQDPAAELSPPSAIPVLQSETTSHINTVPLGMHNNSNNNFSAGTLIRSSFKFPASNSSGAISGSDETTTGVISLDKTHSPQEPTPKEPCVPKSKPHRSIRNFVVPRSGGAPRISSKKRTVSVDVAGQSSLGCCTDANGKRVPESTDQLGELHPVPRVLIVEDNMTNRMILRTFLRKRGVTVVEAENGKLGVERFQEEVWRRQGRCGFDFVLMDLQMPVMDGNLATKRIREFEQTMVTQHGLSTPEPQNVDKMCGMVAPADEQQGPDSDRRGYTRTMIFALTGLAGEEDKRLAFECGVDGYLTKPVSLKNLGALLSSCHPSMVKGDNACPEQVEQVQSRTQPC</sequence>
<dbReference type="InterPro" id="IPR005467">
    <property type="entry name" value="His_kinase_dom"/>
</dbReference>
<protein>
    <recommendedName>
        <fullName evidence="2">histidine kinase</fullName>
        <ecNumber evidence="2">2.7.13.3</ecNumber>
    </recommendedName>
</protein>
<dbReference type="InterPro" id="IPR003594">
    <property type="entry name" value="HATPase_dom"/>
</dbReference>
<dbReference type="InterPro" id="IPR001789">
    <property type="entry name" value="Sig_transdc_resp-reg_receiver"/>
</dbReference>
<dbReference type="SMART" id="SM00065">
    <property type="entry name" value="GAF"/>
    <property type="match status" value="1"/>
</dbReference>
<evidence type="ECO:0000256" key="4">
    <source>
        <dbReference type="ARBA" id="ARBA00022679"/>
    </source>
</evidence>
<dbReference type="InterPro" id="IPR003661">
    <property type="entry name" value="HisK_dim/P_dom"/>
</dbReference>
<evidence type="ECO:0000313" key="11">
    <source>
        <dbReference type="Proteomes" id="UP000717515"/>
    </source>
</evidence>
<dbReference type="PANTHER" id="PTHR43047">
    <property type="entry name" value="TWO-COMPONENT HISTIDINE PROTEIN KINASE"/>
    <property type="match status" value="1"/>
</dbReference>
<evidence type="ECO:0000256" key="1">
    <source>
        <dbReference type="ARBA" id="ARBA00000085"/>
    </source>
</evidence>
<dbReference type="PRINTS" id="PR00344">
    <property type="entry name" value="BCTRLSENSOR"/>
</dbReference>
<dbReference type="InterPro" id="IPR036890">
    <property type="entry name" value="HATPase_C_sf"/>
</dbReference>
<keyword evidence="3 6" id="KW-0597">Phosphoprotein</keyword>
<dbReference type="Pfam" id="PF00512">
    <property type="entry name" value="HisKA"/>
    <property type="match status" value="1"/>
</dbReference>
<dbReference type="EC" id="2.7.13.3" evidence="2"/>
<dbReference type="Proteomes" id="UP000717515">
    <property type="component" value="Unassembled WGS sequence"/>
</dbReference>
<dbReference type="GO" id="GO:0005886">
    <property type="term" value="C:plasma membrane"/>
    <property type="evidence" value="ECO:0007669"/>
    <property type="project" value="TreeGrafter"/>
</dbReference>
<evidence type="ECO:0000256" key="3">
    <source>
        <dbReference type="ARBA" id="ARBA00022553"/>
    </source>
</evidence>
<organism evidence="10 11">
    <name type="scientific">Mortierella alpina</name>
    <name type="common">Oleaginous fungus</name>
    <name type="synonym">Mortierella renispora</name>
    <dbReference type="NCBI Taxonomy" id="64518"/>
    <lineage>
        <taxon>Eukaryota</taxon>
        <taxon>Fungi</taxon>
        <taxon>Fungi incertae sedis</taxon>
        <taxon>Mucoromycota</taxon>
        <taxon>Mortierellomycotina</taxon>
        <taxon>Mortierellomycetes</taxon>
        <taxon>Mortierellales</taxon>
        <taxon>Mortierellaceae</taxon>
        <taxon>Mortierella</taxon>
    </lineage>
</organism>
<dbReference type="PANTHER" id="PTHR43047:SF72">
    <property type="entry name" value="OSMOSENSING HISTIDINE PROTEIN KINASE SLN1"/>
    <property type="match status" value="1"/>
</dbReference>
<evidence type="ECO:0000256" key="2">
    <source>
        <dbReference type="ARBA" id="ARBA00012438"/>
    </source>
</evidence>
<evidence type="ECO:0000259" key="8">
    <source>
        <dbReference type="PROSITE" id="PS50109"/>
    </source>
</evidence>
<feature type="domain" description="Response regulatory" evidence="9">
    <location>
        <begin position="1437"/>
        <end position="1599"/>
    </location>
</feature>
<evidence type="ECO:0000259" key="9">
    <source>
        <dbReference type="PROSITE" id="PS50110"/>
    </source>
</evidence>
<dbReference type="PROSITE" id="PS50110">
    <property type="entry name" value="RESPONSE_REGULATORY"/>
    <property type="match status" value="1"/>
</dbReference>
<keyword evidence="4" id="KW-0808">Transferase</keyword>
<dbReference type="CDD" id="cd17546">
    <property type="entry name" value="REC_hyHK_CKI1_RcsC-like"/>
    <property type="match status" value="1"/>
</dbReference>
<dbReference type="SUPFAM" id="SSF47384">
    <property type="entry name" value="Homodimeric domain of signal transducing histidine kinase"/>
    <property type="match status" value="1"/>
</dbReference>
<dbReference type="InterPro" id="IPR036097">
    <property type="entry name" value="HisK_dim/P_sf"/>
</dbReference>
<dbReference type="InterPro" id="IPR003018">
    <property type="entry name" value="GAF"/>
</dbReference>
<proteinExistence type="predicted"/>
<dbReference type="Gene3D" id="3.40.50.2300">
    <property type="match status" value="1"/>
</dbReference>
<dbReference type="InterPro" id="IPR011006">
    <property type="entry name" value="CheY-like_superfamily"/>
</dbReference>
<dbReference type="EMBL" id="JAIFTL010000026">
    <property type="protein sequence ID" value="KAG9326118.1"/>
    <property type="molecule type" value="Genomic_DNA"/>
</dbReference>
<gene>
    <name evidence="10" type="ORF">KVV02_002806</name>
</gene>
<feature type="region of interest" description="Disordered" evidence="7">
    <location>
        <begin position="1337"/>
        <end position="1377"/>
    </location>
</feature>
<dbReference type="SMART" id="SM00448">
    <property type="entry name" value="REC"/>
    <property type="match status" value="1"/>
</dbReference>
<dbReference type="Gene3D" id="3.30.450.40">
    <property type="match status" value="1"/>
</dbReference>
<name>A0A9P8A8A3_MORAP</name>
<dbReference type="SUPFAM" id="SSF55781">
    <property type="entry name" value="GAF domain-like"/>
    <property type="match status" value="1"/>
</dbReference>
<feature type="compositionally biased region" description="Low complexity" evidence="7">
    <location>
        <begin position="936"/>
        <end position="946"/>
    </location>
</feature>
<dbReference type="Pfam" id="PF01590">
    <property type="entry name" value="GAF"/>
    <property type="match status" value="1"/>
</dbReference>
<comment type="caution">
    <text evidence="10">The sequence shown here is derived from an EMBL/GenBank/DDBJ whole genome shotgun (WGS) entry which is preliminary data.</text>
</comment>
<dbReference type="SMART" id="SM00388">
    <property type="entry name" value="HisKA"/>
    <property type="match status" value="1"/>
</dbReference>
<dbReference type="SUPFAM" id="SSF52172">
    <property type="entry name" value="CheY-like"/>
    <property type="match status" value="1"/>
</dbReference>
<dbReference type="InterPro" id="IPR029016">
    <property type="entry name" value="GAF-like_dom_sf"/>
</dbReference>
<feature type="compositionally biased region" description="Low complexity" evidence="7">
    <location>
        <begin position="380"/>
        <end position="390"/>
    </location>
</feature>
<comment type="catalytic activity">
    <reaction evidence="1">
        <text>ATP + protein L-histidine = ADP + protein N-phospho-L-histidine.</text>
        <dbReference type="EC" id="2.7.13.3"/>
    </reaction>
</comment>
<feature type="domain" description="Histidine kinase" evidence="8">
    <location>
        <begin position="986"/>
        <end position="1104"/>
    </location>
</feature>